<evidence type="ECO:0000259" key="6">
    <source>
        <dbReference type="Pfam" id="PF21673"/>
    </source>
</evidence>
<dbReference type="AlphaFoldDB" id="A0A1B6GLY6"/>
<feature type="domain" description="CCDC93 coiled-coil" evidence="5">
    <location>
        <begin position="190"/>
        <end position="573"/>
    </location>
</feature>
<dbReference type="PANTHER" id="PTHR16441">
    <property type="entry name" value="FIDIPIDINE"/>
    <property type="match status" value="1"/>
</dbReference>
<evidence type="ECO:0000256" key="1">
    <source>
        <dbReference type="ARBA" id="ARBA00007219"/>
    </source>
</evidence>
<accession>A0A1B6GLY6</accession>
<dbReference type="InterPro" id="IPR019159">
    <property type="entry name" value="CCDC93_CC"/>
</dbReference>
<reference evidence="7" key="1">
    <citation type="submission" date="2015-11" db="EMBL/GenBank/DDBJ databases">
        <title>De novo transcriptome assembly of four potential Pierce s Disease insect vectors from Arizona vineyards.</title>
        <authorList>
            <person name="Tassone E.E."/>
        </authorList>
    </citation>
    <scope>NUCLEOTIDE SEQUENCE</scope>
</reference>
<evidence type="ECO:0000256" key="4">
    <source>
        <dbReference type="SAM" id="Coils"/>
    </source>
</evidence>
<gene>
    <name evidence="7" type="ORF">g.15059</name>
</gene>
<dbReference type="EMBL" id="GECZ01006314">
    <property type="protein sequence ID" value="JAS63455.1"/>
    <property type="molecule type" value="Transcribed_RNA"/>
</dbReference>
<feature type="domain" description="CCDC93 N-terminal" evidence="6">
    <location>
        <begin position="37"/>
        <end position="141"/>
    </location>
</feature>
<evidence type="ECO:0000259" key="5">
    <source>
        <dbReference type="Pfam" id="PF09762"/>
    </source>
</evidence>
<proteinExistence type="inferred from homology"/>
<evidence type="ECO:0000313" key="7">
    <source>
        <dbReference type="EMBL" id="JAS63455.1"/>
    </source>
</evidence>
<feature type="coiled-coil region" evidence="4">
    <location>
        <begin position="365"/>
        <end position="392"/>
    </location>
</feature>
<feature type="coiled-coil region" evidence="4">
    <location>
        <begin position="299"/>
        <end position="333"/>
    </location>
</feature>
<protein>
    <recommendedName>
        <fullName evidence="2">Coiled-coil domain-containing protein 93</fullName>
    </recommendedName>
</protein>
<dbReference type="Pfam" id="PF09762">
    <property type="entry name" value="CCDC93_CC"/>
    <property type="match status" value="1"/>
</dbReference>
<keyword evidence="3 4" id="KW-0175">Coiled coil</keyword>
<dbReference type="PANTHER" id="PTHR16441:SF0">
    <property type="entry name" value="COILED-COIL DOMAIN-CONTAINING PROTEIN 93"/>
    <property type="match status" value="1"/>
</dbReference>
<feature type="coiled-coil region" evidence="4">
    <location>
        <begin position="509"/>
        <end position="543"/>
    </location>
</feature>
<dbReference type="InterPro" id="IPR039116">
    <property type="entry name" value="CCDC93"/>
</dbReference>
<evidence type="ECO:0000256" key="3">
    <source>
        <dbReference type="ARBA" id="ARBA00023054"/>
    </source>
</evidence>
<name>A0A1B6GLY6_9HEMI</name>
<sequence length="584" mass="66708">MSLAEALKIPKHGSKHLSMIVNAEGKVVQAEKREDEEQAIKQQEIIDLLFAAGYFRARIKGLSAFDKIVGGMTWCIDSCDVDIDVDLLFQENLTIGQRIALTEKIVAVLPKMKCPHGIEPHQIQGLDFIHIYPVIQWLVKHSMEKRKEMGEYFRAYAVKQFDKMNPLPEIEAATVFRQRAGANIRNVQEKFRPQRVFRRTGLPPTDIQARVESTLFEYGYVPSVSVPSEFDGQAETRQVDQVRSRQLMNTMASMPEQENRLAAGVVGNIVSLQAEEIAKAVEHYSELQAQTEISEATQLQRLREKEAAQMRQKQVLEQRLSEETEQLEKLQGAANQESPSHMLTEAEQGILKKLQHLVTINETLKQQEQDFREQCKAELANLQQLIKEAEESEVLEGDSEESGRVLEQLTQNVAATRLALGRRTRAVASLQRQLDLVPSRAELAQYQRRFMELYSQVAAKHRETKQFFTLYNTLNDTHMYLNKELGLLASISDNYHAAMSSQTSKEQYVQQLQEILRGIEANKAKVKNKLEEERRQRDKLSGVRLELVEQGRQYVAAYRQVGIEATNNENLLNRLRNISTIPPA</sequence>
<comment type="similarity">
    <text evidence="1">Belongs to the CCDC93 family.</text>
</comment>
<dbReference type="Pfam" id="PF21673">
    <property type="entry name" value="CCDC93_N"/>
    <property type="match status" value="1"/>
</dbReference>
<organism evidence="7">
    <name type="scientific">Cuerna arida</name>
    <dbReference type="NCBI Taxonomy" id="1464854"/>
    <lineage>
        <taxon>Eukaryota</taxon>
        <taxon>Metazoa</taxon>
        <taxon>Ecdysozoa</taxon>
        <taxon>Arthropoda</taxon>
        <taxon>Hexapoda</taxon>
        <taxon>Insecta</taxon>
        <taxon>Pterygota</taxon>
        <taxon>Neoptera</taxon>
        <taxon>Paraneoptera</taxon>
        <taxon>Hemiptera</taxon>
        <taxon>Auchenorrhyncha</taxon>
        <taxon>Membracoidea</taxon>
        <taxon>Cicadellidae</taxon>
        <taxon>Cicadellinae</taxon>
        <taxon>Proconiini</taxon>
        <taxon>Cuerna</taxon>
    </lineage>
</organism>
<dbReference type="GO" id="GO:0006893">
    <property type="term" value="P:Golgi to plasma membrane transport"/>
    <property type="evidence" value="ECO:0007669"/>
    <property type="project" value="TreeGrafter"/>
</dbReference>
<dbReference type="InterPro" id="IPR048747">
    <property type="entry name" value="CCDC93_N"/>
</dbReference>
<evidence type="ECO:0000256" key="2">
    <source>
        <dbReference type="ARBA" id="ARBA00016765"/>
    </source>
</evidence>